<dbReference type="EMBL" id="MIKF01000136">
    <property type="protein sequence ID" value="RTE76950.1"/>
    <property type="molecule type" value="Genomic_DNA"/>
</dbReference>
<keyword evidence="2" id="KW-1185">Reference proteome</keyword>
<gene>
    <name evidence="1" type="ORF">BHE90_008572</name>
</gene>
<organism evidence="1 2">
    <name type="scientific">Fusarium euwallaceae</name>
    <dbReference type="NCBI Taxonomy" id="1147111"/>
    <lineage>
        <taxon>Eukaryota</taxon>
        <taxon>Fungi</taxon>
        <taxon>Dikarya</taxon>
        <taxon>Ascomycota</taxon>
        <taxon>Pezizomycotina</taxon>
        <taxon>Sordariomycetes</taxon>
        <taxon>Hypocreomycetidae</taxon>
        <taxon>Hypocreales</taxon>
        <taxon>Nectriaceae</taxon>
        <taxon>Fusarium</taxon>
        <taxon>Fusarium solani species complex</taxon>
    </lineage>
</organism>
<comment type="caution">
    <text evidence="1">The sequence shown here is derived from an EMBL/GenBank/DDBJ whole genome shotgun (WGS) entry which is preliminary data.</text>
</comment>
<reference evidence="1 2" key="1">
    <citation type="submission" date="2017-06" db="EMBL/GenBank/DDBJ databases">
        <title>Comparative genomic analysis of Ambrosia Fusariam Clade fungi.</title>
        <authorList>
            <person name="Stajich J.E."/>
            <person name="Carrillo J."/>
            <person name="Kijimoto T."/>
            <person name="Eskalen A."/>
            <person name="O'Donnell K."/>
            <person name="Kasson M."/>
        </authorList>
    </citation>
    <scope>NUCLEOTIDE SEQUENCE [LARGE SCALE GENOMIC DNA]</scope>
    <source>
        <strain evidence="1 2">UCR1854</strain>
    </source>
</reference>
<protein>
    <submittedName>
        <fullName evidence="1">Uncharacterized protein</fullName>
    </submittedName>
</protein>
<dbReference type="AlphaFoldDB" id="A0A430LMR8"/>
<sequence>MKQVAYIATTLSDLDTAAIHRNRTIGIFYHNSLRTFILTNTPHEESSRRRIPYGSMHYVDSFGSHGLRSCIHLHLFTVKLGNPTEDFRLGLVCGLQDRQLDGGDQSPWALICGEEQFLQSPQHPIHKLNVLGENKTMTLEEKTEIFRDHIFETYLDKDGQISQSLMPSRLSIKDPDYDVSLITHEISWTKDGKGNVKTNHTVSGTMIAVQHKSDGSVSAKFDDGYYTYNFTVTKAGTNLLLNMANPSNEHDSNAPYSLKQADFRGTSKKKASTYIL</sequence>
<evidence type="ECO:0000313" key="2">
    <source>
        <dbReference type="Proteomes" id="UP000287124"/>
    </source>
</evidence>
<evidence type="ECO:0000313" key="1">
    <source>
        <dbReference type="EMBL" id="RTE76950.1"/>
    </source>
</evidence>
<dbReference type="Proteomes" id="UP000287124">
    <property type="component" value="Unassembled WGS sequence"/>
</dbReference>
<accession>A0A430LMR8</accession>
<proteinExistence type="predicted"/>
<name>A0A430LMR8_9HYPO</name>